<dbReference type="HOGENOM" id="CLU_025996_21_1_10"/>
<dbReference type="SUPFAM" id="SSF53448">
    <property type="entry name" value="Nucleotide-diphospho-sugar transferases"/>
    <property type="match status" value="1"/>
</dbReference>
<dbReference type="Gene3D" id="3.90.550.10">
    <property type="entry name" value="Spore Coat Polysaccharide Biosynthesis Protein SpsA, Chain A"/>
    <property type="match status" value="1"/>
</dbReference>
<evidence type="ECO:0000259" key="1">
    <source>
        <dbReference type="Pfam" id="PF00535"/>
    </source>
</evidence>
<organism evidence="2 3">
    <name type="scientific">Bernardetia litoralis (strain ATCC 23117 / DSM 6794 / NBRC 15988 / NCIMB 1366 / Fx l1 / Sio-4)</name>
    <name type="common">Flexibacter litoralis</name>
    <dbReference type="NCBI Taxonomy" id="880071"/>
    <lineage>
        <taxon>Bacteria</taxon>
        <taxon>Pseudomonadati</taxon>
        <taxon>Bacteroidota</taxon>
        <taxon>Cytophagia</taxon>
        <taxon>Cytophagales</taxon>
        <taxon>Bernardetiaceae</taxon>
        <taxon>Bernardetia</taxon>
    </lineage>
</organism>
<dbReference type="Pfam" id="PF00535">
    <property type="entry name" value="Glycos_transf_2"/>
    <property type="match status" value="1"/>
</dbReference>
<evidence type="ECO:0000313" key="3">
    <source>
        <dbReference type="Proteomes" id="UP000006054"/>
    </source>
</evidence>
<dbReference type="CDD" id="cd06433">
    <property type="entry name" value="GT_2_WfgS_like"/>
    <property type="match status" value="1"/>
</dbReference>
<feature type="domain" description="Glycosyltransferase 2-like" evidence="1">
    <location>
        <begin position="11"/>
        <end position="127"/>
    </location>
</feature>
<dbReference type="PATRIC" id="fig|880071.3.peg.1206"/>
<dbReference type="Proteomes" id="UP000006054">
    <property type="component" value="Chromosome"/>
</dbReference>
<name>I4AI83_BERLS</name>
<dbReference type="PANTHER" id="PTHR22916">
    <property type="entry name" value="GLYCOSYLTRANSFERASE"/>
    <property type="match status" value="1"/>
</dbReference>
<evidence type="ECO:0000313" key="2">
    <source>
        <dbReference type="EMBL" id="AFM03668.1"/>
    </source>
</evidence>
<dbReference type="InterPro" id="IPR001173">
    <property type="entry name" value="Glyco_trans_2-like"/>
</dbReference>
<reference evidence="3" key="1">
    <citation type="submission" date="2012-06" db="EMBL/GenBank/DDBJ databases">
        <title>The complete genome of Flexibacter litoralis DSM 6794.</title>
        <authorList>
            <person name="Lucas S."/>
            <person name="Copeland A."/>
            <person name="Lapidus A."/>
            <person name="Glavina del Rio T."/>
            <person name="Dalin E."/>
            <person name="Tice H."/>
            <person name="Bruce D."/>
            <person name="Goodwin L."/>
            <person name="Pitluck S."/>
            <person name="Peters L."/>
            <person name="Ovchinnikova G."/>
            <person name="Lu M."/>
            <person name="Kyrpides N."/>
            <person name="Mavromatis K."/>
            <person name="Ivanova N."/>
            <person name="Brettin T."/>
            <person name="Detter J.C."/>
            <person name="Han C."/>
            <person name="Larimer F."/>
            <person name="Land M."/>
            <person name="Hauser L."/>
            <person name="Markowitz V."/>
            <person name="Cheng J.-F."/>
            <person name="Hugenholtz P."/>
            <person name="Woyke T."/>
            <person name="Wu D."/>
            <person name="Spring S."/>
            <person name="Lang E."/>
            <person name="Kopitz M."/>
            <person name="Brambilla E."/>
            <person name="Klenk H.-P."/>
            <person name="Eisen J.A."/>
        </authorList>
    </citation>
    <scope>NUCLEOTIDE SEQUENCE [LARGE SCALE GENOMIC DNA]</scope>
    <source>
        <strain evidence="3">ATCC 23117 / DSM 6794 / NBRC 15988 / NCIMB 1366 / Sio-4</strain>
    </source>
</reference>
<keyword evidence="3" id="KW-1185">Reference proteome</keyword>
<dbReference type="OrthoDB" id="9788101at2"/>
<keyword evidence="2" id="KW-0808">Transferase</keyword>
<dbReference type="eggNOG" id="COG1216">
    <property type="taxonomic scope" value="Bacteria"/>
</dbReference>
<dbReference type="KEGG" id="fli:Fleli_1231"/>
<protein>
    <submittedName>
        <fullName evidence="2">Glycosyl transferase</fullName>
    </submittedName>
</protein>
<dbReference type="InterPro" id="IPR029044">
    <property type="entry name" value="Nucleotide-diphossugar_trans"/>
</dbReference>
<dbReference type="AlphaFoldDB" id="I4AI83"/>
<gene>
    <name evidence="2" type="ordered locus">Fleli_1231</name>
</gene>
<dbReference type="RefSeq" id="WP_014797125.1">
    <property type="nucleotide sequence ID" value="NC_018018.1"/>
</dbReference>
<dbReference type="STRING" id="880071.Fleli_1231"/>
<accession>I4AI83</accession>
<dbReference type="EMBL" id="CP003345">
    <property type="protein sequence ID" value="AFM03668.1"/>
    <property type="molecule type" value="Genomic_DNA"/>
</dbReference>
<proteinExistence type="predicted"/>
<sequence length="276" mass="32048">MKEIKFSTLTIATVCYNAAEELEKTIQNVAKQTYPNIEYIIIDGASKDNTLEIIKKYQDNISSYISEKDNGIYDAMNKAINLAKGNYILFMNAGDTFVSDTIIEEIFTELYQNFDSKTDFPDLIYGDYNVINQTFSETVKAEPLEKNWTGMKFCHQSMLLKTKLAKKQLFSGKYITSDFEQVYELYQKGISFYYFPKSIANFKTDGLSSKNKIKVRFESKEIVQKHDKTLATNYSFWKLIIWTFFVETLRNSLPTSFFESLEKMKTKILGGRKKIN</sequence>
<dbReference type="PANTHER" id="PTHR22916:SF3">
    <property type="entry name" value="UDP-GLCNAC:BETAGAL BETA-1,3-N-ACETYLGLUCOSAMINYLTRANSFERASE-LIKE PROTEIN 1"/>
    <property type="match status" value="1"/>
</dbReference>
<dbReference type="GO" id="GO:0016758">
    <property type="term" value="F:hexosyltransferase activity"/>
    <property type="evidence" value="ECO:0007669"/>
    <property type="project" value="UniProtKB-ARBA"/>
</dbReference>